<gene>
    <name evidence="2" type="ORF">TRITD_6Bv1G043700</name>
</gene>
<feature type="domain" description="F-box" evidence="1">
    <location>
        <begin position="62"/>
        <end position="103"/>
    </location>
</feature>
<dbReference type="PANTHER" id="PTHR31264">
    <property type="entry name" value="OS07G0554500 PROTEIN-RELATED"/>
    <property type="match status" value="1"/>
</dbReference>
<organism evidence="2 3">
    <name type="scientific">Triticum turgidum subsp. durum</name>
    <name type="common">Durum wheat</name>
    <name type="synonym">Triticum durum</name>
    <dbReference type="NCBI Taxonomy" id="4567"/>
    <lineage>
        <taxon>Eukaryota</taxon>
        <taxon>Viridiplantae</taxon>
        <taxon>Streptophyta</taxon>
        <taxon>Embryophyta</taxon>
        <taxon>Tracheophyta</taxon>
        <taxon>Spermatophyta</taxon>
        <taxon>Magnoliopsida</taxon>
        <taxon>Liliopsida</taxon>
        <taxon>Poales</taxon>
        <taxon>Poaceae</taxon>
        <taxon>BOP clade</taxon>
        <taxon>Pooideae</taxon>
        <taxon>Triticodae</taxon>
        <taxon>Triticeae</taxon>
        <taxon>Triticinae</taxon>
        <taxon>Triticum</taxon>
    </lineage>
</organism>
<dbReference type="AlphaFoldDB" id="A0A9R1B829"/>
<keyword evidence="3" id="KW-1185">Reference proteome</keyword>
<proteinExistence type="predicted"/>
<dbReference type="Pfam" id="PF00646">
    <property type="entry name" value="F-box"/>
    <property type="match status" value="1"/>
</dbReference>
<name>A0A9R1B829_TRITD</name>
<dbReference type="PANTHER" id="PTHR31264:SF19">
    <property type="entry name" value="F-BOX DOMAIN-CONTAINING PROTEIN"/>
    <property type="match status" value="1"/>
</dbReference>
<sequence length="499" mass="55959">MAGCWFRRLLSCLPQRRIDCDGGQLVCLDPDDDEWCRPVCEEVAAQSPEPASSSAAMSSSLPHLVDDVLEEIFLRLPTPAALAGASTACPRFRRVITDRSFLRRFRKRHPPPLLGFAAKGGFRPAQAPHPSVRFARALVDAADFTYSFVPVPTNGSPWFPRDLRDGRVLLDSRPLGETFKSFAVCDPLSRRYVLLPSIPDDMMLEDEEKRPPELRHMLAPIGEDDEDHGTSFNVICFAHYETKLVAFVFSSVTRGWCMAASTSWTSLGVHRKGHGWECLPFSGRSCFYSASASASALPDTLIVLDTGTMEFSTVNGGTGYHVKLRRLLGQADNDLEVDILAGEALVRNTIRRTHRPGRTGSRPGIVMDRDGTIEMFSLVGDHTRNGSFQLYHTRQQTNSEYFKEWRLENVIPLPDGYDYFTAGAAEGFLFLGATTEDQFDVDQGSSEPYWRTGWEVDYFSLEVRTSQLTKVCRSKRQFFHGEHALWYFGYPPSLSNPCV</sequence>
<evidence type="ECO:0000313" key="3">
    <source>
        <dbReference type="Proteomes" id="UP000324705"/>
    </source>
</evidence>
<accession>A0A9R1B829</accession>
<dbReference type="SUPFAM" id="SSF81383">
    <property type="entry name" value="F-box domain"/>
    <property type="match status" value="1"/>
</dbReference>
<evidence type="ECO:0000313" key="2">
    <source>
        <dbReference type="EMBL" id="VAI54947.1"/>
    </source>
</evidence>
<dbReference type="InterPro" id="IPR036047">
    <property type="entry name" value="F-box-like_dom_sf"/>
</dbReference>
<evidence type="ECO:0000259" key="1">
    <source>
        <dbReference type="Pfam" id="PF00646"/>
    </source>
</evidence>
<dbReference type="EMBL" id="LT934122">
    <property type="protein sequence ID" value="VAI54947.1"/>
    <property type="molecule type" value="Genomic_DNA"/>
</dbReference>
<protein>
    <recommendedName>
        <fullName evidence="1">F-box domain-containing protein</fullName>
    </recommendedName>
</protein>
<reference evidence="2 3" key="1">
    <citation type="submission" date="2017-09" db="EMBL/GenBank/DDBJ databases">
        <authorList>
            <consortium name="International Durum Wheat Genome Sequencing Consortium (IDWGSC)"/>
            <person name="Milanesi L."/>
        </authorList>
    </citation>
    <scope>NUCLEOTIDE SEQUENCE [LARGE SCALE GENOMIC DNA]</scope>
    <source>
        <strain evidence="3">cv. Svevo</strain>
    </source>
</reference>
<dbReference type="InterPro" id="IPR001810">
    <property type="entry name" value="F-box_dom"/>
</dbReference>
<dbReference type="Proteomes" id="UP000324705">
    <property type="component" value="Chromosome 6B"/>
</dbReference>
<dbReference type="Gramene" id="TRITD6Bv1G043700.1">
    <property type="protein sequence ID" value="TRITD6Bv1G043700.1"/>
    <property type="gene ID" value="TRITD6Bv1G043700"/>
</dbReference>